<dbReference type="Gene3D" id="2.60.120.260">
    <property type="entry name" value="Galactose-binding domain-like"/>
    <property type="match status" value="1"/>
</dbReference>
<feature type="domain" description="Fibronectin type-III" evidence="26">
    <location>
        <begin position="330"/>
        <end position="421"/>
    </location>
</feature>
<feature type="transmembrane region" description="Helical" evidence="24">
    <location>
        <begin position="777"/>
        <end position="808"/>
    </location>
</feature>
<dbReference type="InterPro" id="IPR000233">
    <property type="entry name" value="Cadherin_Y-type_LIR"/>
</dbReference>
<dbReference type="InterPro" id="IPR001426">
    <property type="entry name" value="Tyr_kinase_rcpt_V_CS"/>
</dbReference>
<dbReference type="EC" id="2.7.10.1" evidence="3"/>
<evidence type="ECO:0000259" key="25">
    <source>
        <dbReference type="PROSITE" id="PS50268"/>
    </source>
</evidence>
<feature type="domain" description="Cadherin" evidence="25">
    <location>
        <begin position="660"/>
        <end position="778"/>
    </location>
</feature>
<keyword evidence="16 24" id="KW-0472">Membrane</keyword>
<feature type="domain" description="Fibronectin type-III" evidence="26">
    <location>
        <begin position="219"/>
        <end position="329"/>
    </location>
</feature>
<dbReference type="PRINTS" id="PR00205">
    <property type="entry name" value="CADHERIN"/>
</dbReference>
<evidence type="ECO:0000256" key="15">
    <source>
        <dbReference type="ARBA" id="ARBA00022989"/>
    </source>
</evidence>
<sequence>MENPYVKVDTIAPDQSFSKLDSGRVNTKVRSFGPLSKAGFYLAFQDLGSCVSLISVRVYYKKCSTTIANFAVFPETATGAEATSLVIAPGTCVPNALEVSVPLKLYCNGDGEWMVPVGACTCSAGFEPAMKDSQCQVLPGSWLLNKWKCCGGCLSLKACDGCRSDGKHDKFTEVESKLAALAPLSPNKVTVSASHAQPAAAPAQEHPPFAPVELASTAIPSSPRNVISIVNETSLVLEWSEPKDLGGRDDVLYNVICKKCLPERGMCSRCDDNVEISPLHLGLTQRRVTVRNLQAHTQYSFEIQAVNSVSNKSPYTPQFSTVNITTNQAVPTVHLMSATASTMSLSWLPPEKPNGIILDYEIKYHEKDQGEAIAHTMTAQRSNARIEGSQGWYILRGAGPSSDSGWLWPLQQPSSFQHQPTEKQRNGSESEYTEKLQQYITPGMKVYIDPFTYEDPNEAVREFAKEIDVSCVKIEEVIGADWLAFTQLPLLFLYLLQACCCETKEPLDFESKKAYTFKVDATNAHLDARFQGFGAFKDTATVKINVLDVDEPPVFNKPSYVMDVYEDTPAGTIIGAVTAQDLDAGSSPVRYSIDWKSDLENYFDIDPVEGTISTNELLDRESIAQHNISIVATKLNSPVLTSRVAVTIYVLDINEFPPELASPYETFVCENAKVGQVIQTFSAKDPDLPSAGQQFTFKPPKEDVKNKNFTIRDFGNNTAGIVTKRSGFRRRLQEIYLLPVIIEDNGYPPKSSTGTLTIRVCGCESDGSLLSCSAEAIFLPVGLSTGALIAILLCIVILLVIVVLYVGLRRQKKKETLMSSKEDIRDNVIHYDDEGGGEEDTHAFDMGTLRNPKVAEEKLYRRDVKPEIRRGPRPPVSQGSADIRDFINQRLKEHDTDNSAPPYDSLATYAYEGNGSVADSLSSIDSPSTDLEENYNYLSEWGPRFKTLAGIFGE</sequence>
<evidence type="ECO:0000256" key="11">
    <source>
        <dbReference type="ARBA" id="ARBA00022837"/>
    </source>
</evidence>
<evidence type="ECO:0000256" key="13">
    <source>
        <dbReference type="ARBA" id="ARBA00022889"/>
    </source>
</evidence>
<evidence type="ECO:0000256" key="1">
    <source>
        <dbReference type="ARBA" id="ARBA00004251"/>
    </source>
</evidence>
<evidence type="ECO:0000256" key="4">
    <source>
        <dbReference type="ARBA" id="ARBA00022475"/>
    </source>
</evidence>
<organism evidence="28">
    <name type="scientific">Tetraodon nigroviridis</name>
    <name type="common">Spotted green pufferfish</name>
    <name type="synonym">Chelonodon nigroviridis</name>
    <dbReference type="NCBI Taxonomy" id="99883"/>
    <lineage>
        <taxon>Eukaryota</taxon>
        <taxon>Metazoa</taxon>
        <taxon>Chordata</taxon>
        <taxon>Craniata</taxon>
        <taxon>Vertebrata</taxon>
        <taxon>Euteleostomi</taxon>
        <taxon>Actinopterygii</taxon>
        <taxon>Neopterygii</taxon>
        <taxon>Teleostei</taxon>
        <taxon>Neoteleostei</taxon>
        <taxon>Acanthomorphata</taxon>
        <taxon>Eupercaria</taxon>
        <taxon>Tetraodontiformes</taxon>
        <taxon>Tetradontoidea</taxon>
        <taxon>Tetraodontidae</taxon>
        <taxon>Tetraodon</taxon>
    </lineage>
</organism>
<gene>
    <name evidence="28" type="ORF">GSTENG00022890001</name>
</gene>
<dbReference type="SMART" id="SM00060">
    <property type="entry name" value="FN3"/>
    <property type="match status" value="2"/>
</dbReference>
<feature type="domain" description="Cadherin" evidence="25">
    <location>
        <begin position="556"/>
        <end position="660"/>
    </location>
</feature>
<name>Q4S7A6_TETNG</name>
<dbReference type="PROSITE" id="PS00790">
    <property type="entry name" value="RECEPTOR_TYR_KIN_V_1"/>
    <property type="match status" value="1"/>
</dbReference>
<dbReference type="OrthoDB" id="6250271at2759"/>
<comment type="subcellular location">
    <subcellularLocation>
        <location evidence="2">Cell junction</location>
        <location evidence="2">Adherens junction</location>
    </subcellularLocation>
    <subcellularLocation>
        <location evidence="1 21">Cell membrane</location>
        <topology evidence="1 21">Single-pass type I membrane protein</topology>
    </subcellularLocation>
</comment>
<keyword evidence="19" id="KW-0325">Glycoprotein</keyword>
<dbReference type="PANTHER" id="PTHR24027">
    <property type="entry name" value="CADHERIN-23"/>
    <property type="match status" value="1"/>
</dbReference>
<evidence type="ECO:0000256" key="8">
    <source>
        <dbReference type="ARBA" id="ARBA00022737"/>
    </source>
</evidence>
<dbReference type="SMART" id="SM00112">
    <property type="entry name" value="CA"/>
    <property type="match status" value="3"/>
</dbReference>
<feature type="region of interest" description="Disordered" evidence="23">
    <location>
        <begin position="861"/>
        <end position="882"/>
    </location>
</feature>
<dbReference type="FunFam" id="2.60.40.60:FF:000014">
    <property type="entry name" value="Cadherin 8"/>
    <property type="match status" value="1"/>
</dbReference>
<dbReference type="Pfam" id="PF00028">
    <property type="entry name" value="Cadherin"/>
    <property type="match status" value="2"/>
</dbReference>
<dbReference type="InterPro" id="IPR039808">
    <property type="entry name" value="Cadherin"/>
</dbReference>
<dbReference type="GO" id="GO:0002009">
    <property type="term" value="P:morphogenesis of an epithelium"/>
    <property type="evidence" value="ECO:0007669"/>
    <property type="project" value="UniProtKB-ARBA"/>
</dbReference>
<dbReference type="PROSITE" id="PS00791">
    <property type="entry name" value="RECEPTOR_TYR_KIN_V_2"/>
    <property type="match status" value="1"/>
</dbReference>
<dbReference type="EMBL" id="CAAE01014716">
    <property type="protein sequence ID" value="CAG03476.1"/>
    <property type="molecule type" value="Genomic_DNA"/>
</dbReference>
<dbReference type="SUPFAM" id="SSF49785">
    <property type="entry name" value="Galactose-binding domain-like"/>
    <property type="match status" value="1"/>
</dbReference>
<dbReference type="GO" id="GO:0005912">
    <property type="term" value="C:adherens junction"/>
    <property type="evidence" value="ECO:0007669"/>
    <property type="project" value="UniProtKB-SubCell"/>
</dbReference>
<evidence type="ECO:0000256" key="22">
    <source>
        <dbReference type="RuleBase" id="RU004357"/>
    </source>
</evidence>
<dbReference type="InterPro" id="IPR036116">
    <property type="entry name" value="FN3_sf"/>
</dbReference>
<dbReference type="InterPro" id="IPR027397">
    <property type="entry name" value="Catenin-bd_sf"/>
</dbReference>
<dbReference type="GO" id="GO:0005003">
    <property type="term" value="F:ephrin receptor activity"/>
    <property type="evidence" value="ECO:0007669"/>
    <property type="project" value="InterPro"/>
</dbReference>
<evidence type="ECO:0000256" key="2">
    <source>
        <dbReference type="ARBA" id="ARBA00004536"/>
    </source>
</evidence>
<evidence type="ECO:0000256" key="14">
    <source>
        <dbReference type="ARBA" id="ARBA00022949"/>
    </source>
</evidence>
<evidence type="ECO:0000256" key="9">
    <source>
        <dbReference type="ARBA" id="ARBA00022741"/>
    </source>
</evidence>
<proteinExistence type="predicted"/>
<dbReference type="FunFam" id="4.10.900.10:FF:000001">
    <property type="entry name" value="Cadherin 2"/>
    <property type="match status" value="1"/>
</dbReference>
<evidence type="ECO:0000259" key="27">
    <source>
        <dbReference type="PROSITE" id="PS51550"/>
    </source>
</evidence>
<dbReference type="SUPFAM" id="SSF49313">
    <property type="entry name" value="Cadherin-like"/>
    <property type="match status" value="2"/>
</dbReference>
<feature type="domain" description="Cadherin" evidence="25">
    <location>
        <begin position="503"/>
        <end position="555"/>
    </location>
</feature>
<dbReference type="CDD" id="cd11304">
    <property type="entry name" value="Cadherin_repeat"/>
    <property type="match status" value="3"/>
</dbReference>
<keyword evidence="4" id="KW-1003">Cell membrane</keyword>
<comment type="function">
    <text evidence="22">Cadherins are calcium-dependent cell adhesion proteins.</text>
</comment>
<dbReference type="InterPro" id="IPR015919">
    <property type="entry name" value="Cadherin-like_sf"/>
</dbReference>
<evidence type="ECO:0000256" key="17">
    <source>
        <dbReference type="ARBA" id="ARBA00023137"/>
    </source>
</evidence>
<evidence type="ECO:0000256" key="5">
    <source>
        <dbReference type="ARBA" id="ARBA00022679"/>
    </source>
</evidence>
<evidence type="ECO:0000256" key="21">
    <source>
        <dbReference type="RuleBase" id="RU003318"/>
    </source>
</evidence>
<keyword evidence="6 21" id="KW-0812">Transmembrane</keyword>
<evidence type="ECO:0000259" key="26">
    <source>
        <dbReference type="PROSITE" id="PS50853"/>
    </source>
</evidence>
<evidence type="ECO:0000256" key="18">
    <source>
        <dbReference type="ARBA" id="ARBA00023170"/>
    </source>
</evidence>
<dbReference type="PANTHER" id="PTHR24027:SF96">
    <property type="entry name" value="CADHERIN-12"/>
    <property type="match status" value="1"/>
</dbReference>
<keyword evidence="8" id="KW-0677">Repeat</keyword>
<evidence type="ECO:0000256" key="24">
    <source>
        <dbReference type="SAM" id="Phobius"/>
    </source>
</evidence>
<keyword evidence="13 21" id="KW-0130">Cell adhesion</keyword>
<dbReference type="GO" id="GO:0044331">
    <property type="term" value="P:cell-cell adhesion mediated by cadherin"/>
    <property type="evidence" value="ECO:0007669"/>
    <property type="project" value="TreeGrafter"/>
</dbReference>
<dbReference type="AlphaFoldDB" id="Q4S7A6"/>
<dbReference type="Gene3D" id="2.60.40.1770">
    <property type="entry name" value="ephrin a2 ectodomain"/>
    <property type="match status" value="1"/>
</dbReference>
<feature type="compositionally biased region" description="Basic and acidic residues" evidence="23">
    <location>
        <begin position="861"/>
        <end position="870"/>
    </location>
</feature>
<keyword evidence="12" id="KW-0067">ATP-binding</keyword>
<feature type="non-terminal residue" evidence="28">
    <location>
        <position position="954"/>
    </location>
</feature>
<dbReference type="InterPro" id="IPR027936">
    <property type="entry name" value="Eph_TM"/>
</dbReference>
<dbReference type="GO" id="GO:0034332">
    <property type="term" value="P:adherens junction organization"/>
    <property type="evidence" value="ECO:0007669"/>
    <property type="project" value="TreeGrafter"/>
</dbReference>
<keyword evidence="14" id="KW-0965">Cell junction</keyword>
<keyword evidence="9" id="KW-0547">Nucleotide-binding</keyword>
<evidence type="ECO:0000256" key="20">
    <source>
        <dbReference type="PROSITE-ProRule" id="PRU00043"/>
    </source>
</evidence>
<keyword evidence="10" id="KW-0418">Kinase</keyword>
<dbReference type="GO" id="GO:0000902">
    <property type="term" value="P:cell morphogenesis"/>
    <property type="evidence" value="ECO:0007669"/>
    <property type="project" value="TreeGrafter"/>
</dbReference>
<dbReference type="PROSITE" id="PS51550">
    <property type="entry name" value="EPH_LBD"/>
    <property type="match status" value="1"/>
</dbReference>
<dbReference type="InterPro" id="IPR013783">
    <property type="entry name" value="Ig-like_fold"/>
</dbReference>
<keyword evidence="17" id="KW-0829">Tyrosine-protein kinase</keyword>
<dbReference type="PROSITE" id="PS50853">
    <property type="entry name" value="FN3"/>
    <property type="match status" value="2"/>
</dbReference>
<feature type="domain" description="Eph LBD" evidence="27">
    <location>
        <begin position="1"/>
        <end position="68"/>
    </location>
</feature>
<dbReference type="Pfam" id="PF01404">
    <property type="entry name" value="Ephrin_lbd"/>
    <property type="match status" value="1"/>
</dbReference>
<evidence type="ECO:0000256" key="12">
    <source>
        <dbReference type="ARBA" id="ARBA00022840"/>
    </source>
</evidence>
<comment type="caution">
    <text evidence="28">The sequence shown here is derived from an EMBL/GenBank/DDBJ whole genome shotgun (WGS) entry which is preliminary data.</text>
</comment>
<dbReference type="FunFam" id="2.60.40.10:FF:000041">
    <property type="entry name" value="ephrin type-A receptor 3"/>
    <property type="match status" value="1"/>
</dbReference>
<evidence type="ECO:0000256" key="3">
    <source>
        <dbReference type="ARBA" id="ARBA00011902"/>
    </source>
</evidence>
<dbReference type="PROSITE" id="PS50268">
    <property type="entry name" value="CADHERIN_2"/>
    <property type="match status" value="3"/>
</dbReference>
<dbReference type="InterPro" id="IPR008979">
    <property type="entry name" value="Galactose-bd-like_sf"/>
</dbReference>
<evidence type="ECO:0000256" key="19">
    <source>
        <dbReference type="ARBA" id="ARBA00023180"/>
    </source>
</evidence>
<dbReference type="GO" id="GO:0008013">
    <property type="term" value="F:beta-catenin binding"/>
    <property type="evidence" value="ECO:0007669"/>
    <property type="project" value="TreeGrafter"/>
</dbReference>
<dbReference type="SUPFAM" id="SSF49265">
    <property type="entry name" value="Fibronectin type III"/>
    <property type="match status" value="1"/>
</dbReference>
<dbReference type="SMART" id="SM00615">
    <property type="entry name" value="EPH_lbd"/>
    <property type="match status" value="1"/>
</dbReference>
<dbReference type="KEGG" id="tng:GSTEN00022890G001"/>
<evidence type="ECO:0000313" key="28">
    <source>
        <dbReference type="EMBL" id="CAG03476.1"/>
    </source>
</evidence>
<dbReference type="GO" id="GO:0016339">
    <property type="term" value="P:calcium-dependent cell-cell adhesion via plasma membrane cell adhesion molecules"/>
    <property type="evidence" value="ECO:0007669"/>
    <property type="project" value="TreeGrafter"/>
</dbReference>
<dbReference type="GO" id="GO:0045296">
    <property type="term" value="F:cadherin binding"/>
    <property type="evidence" value="ECO:0007669"/>
    <property type="project" value="TreeGrafter"/>
</dbReference>
<evidence type="ECO:0000256" key="7">
    <source>
        <dbReference type="ARBA" id="ARBA00022723"/>
    </source>
</evidence>
<keyword evidence="11 20" id="KW-0106">Calcium</keyword>
<dbReference type="GO" id="GO:0007156">
    <property type="term" value="P:homophilic cell adhesion via plasma membrane adhesion molecules"/>
    <property type="evidence" value="ECO:0007669"/>
    <property type="project" value="InterPro"/>
</dbReference>
<dbReference type="CDD" id="cd00063">
    <property type="entry name" value="FN3"/>
    <property type="match status" value="2"/>
</dbReference>
<keyword evidence="7" id="KW-0479">Metal-binding</keyword>
<dbReference type="InterPro" id="IPR003961">
    <property type="entry name" value="FN3_dom"/>
</dbReference>
<dbReference type="FunFam" id="2.60.40.60:FF:000097">
    <property type="entry name" value="cadherin-12 isoform X1"/>
    <property type="match status" value="1"/>
</dbReference>
<dbReference type="InterPro" id="IPR002126">
    <property type="entry name" value="Cadherin-like_dom"/>
</dbReference>
<dbReference type="GO" id="GO:0005509">
    <property type="term" value="F:calcium ion binding"/>
    <property type="evidence" value="ECO:0007669"/>
    <property type="project" value="UniProtKB-UniRule"/>
</dbReference>
<dbReference type="GO" id="GO:0016342">
    <property type="term" value="C:catenin complex"/>
    <property type="evidence" value="ECO:0007669"/>
    <property type="project" value="TreeGrafter"/>
</dbReference>
<keyword evidence="5" id="KW-0808">Transferase</keyword>
<dbReference type="GO" id="GO:0005524">
    <property type="term" value="F:ATP binding"/>
    <property type="evidence" value="ECO:0007669"/>
    <property type="project" value="UniProtKB-KW"/>
</dbReference>
<dbReference type="FunFam" id="2.60.40.1770:FF:000001">
    <property type="entry name" value="Ephrin type-A receptor 5"/>
    <property type="match status" value="1"/>
</dbReference>
<dbReference type="Gene3D" id="2.60.40.60">
    <property type="entry name" value="Cadherins"/>
    <property type="match status" value="3"/>
</dbReference>
<evidence type="ECO:0000256" key="10">
    <source>
        <dbReference type="ARBA" id="ARBA00022777"/>
    </source>
</evidence>
<keyword evidence="15 24" id="KW-1133">Transmembrane helix</keyword>
<evidence type="ECO:0000256" key="16">
    <source>
        <dbReference type="ARBA" id="ARBA00023136"/>
    </source>
</evidence>
<dbReference type="Gene3D" id="3.30.200.20">
    <property type="entry name" value="Phosphorylase Kinase, domain 1"/>
    <property type="match status" value="1"/>
</dbReference>
<dbReference type="Gene3D" id="4.10.900.10">
    <property type="entry name" value="TCF3-CBD (Catenin binding domain)"/>
    <property type="match status" value="1"/>
</dbReference>
<dbReference type="GO" id="GO:0016477">
    <property type="term" value="P:cell migration"/>
    <property type="evidence" value="ECO:0007669"/>
    <property type="project" value="TreeGrafter"/>
</dbReference>
<dbReference type="Gene3D" id="2.60.40.10">
    <property type="entry name" value="Immunoglobulins"/>
    <property type="match status" value="2"/>
</dbReference>
<reference evidence="28" key="1">
    <citation type="journal article" date="2004" name="Nature">
        <title>Genome duplication in the teleost fish Tetraodon nigroviridis reveals the early vertebrate proto-karyotype.</title>
        <authorList>
            <person name="Jaillon O."/>
            <person name="Aury J.-M."/>
            <person name="Brunet F."/>
            <person name="Petit J.-L."/>
            <person name="Stange-Thomann N."/>
            <person name="Mauceli E."/>
            <person name="Bouneau L."/>
            <person name="Fischer C."/>
            <person name="Ozouf-Costaz C."/>
            <person name="Bernot A."/>
            <person name="Nicaud S."/>
            <person name="Jaffe D."/>
            <person name="Fisher S."/>
            <person name="Lutfalla G."/>
            <person name="Dossat C."/>
            <person name="Segurens B."/>
            <person name="Dasilva C."/>
            <person name="Salanoubat M."/>
            <person name="Levy M."/>
            <person name="Boudet N."/>
            <person name="Castellano S."/>
            <person name="Anthouard V."/>
            <person name="Jubin C."/>
            <person name="Castelli V."/>
            <person name="Katinka M."/>
            <person name="Vacherie B."/>
            <person name="Biemont C."/>
            <person name="Skalli Z."/>
            <person name="Cattolico L."/>
            <person name="Poulain J."/>
            <person name="De Berardinis V."/>
            <person name="Cruaud C."/>
            <person name="Duprat S."/>
            <person name="Brottier P."/>
            <person name="Coutanceau J.-P."/>
            <person name="Gouzy J."/>
            <person name="Parra G."/>
            <person name="Lardier G."/>
            <person name="Chapple C."/>
            <person name="McKernan K.J."/>
            <person name="McEwan P."/>
            <person name="Bosak S."/>
            <person name="Kellis M."/>
            <person name="Volff J.-N."/>
            <person name="Guigo R."/>
            <person name="Zody M.C."/>
            <person name="Mesirov J."/>
            <person name="Lindblad-Toh K."/>
            <person name="Birren B."/>
            <person name="Nusbaum C."/>
            <person name="Kahn D."/>
            <person name="Robinson-Rechavi M."/>
            <person name="Laudet V."/>
            <person name="Schachter V."/>
            <person name="Quetier F."/>
            <person name="Saurin W."/>
            <person name="Scarpelli C."/>
            <person name="Wincker P."/>
            <person name="Lander E.S."/>
            <person name="Weissenbach J."/>
            <person name="Roest Crollius H."/>
        </authorList>
    </citation>
    <scope>NUCLEOTIDE SEQUENCE [LARGE SCALE GENOMIC DNA]</scope>
</reference>
<keyword evidence="18" id="KW-0675">Receptor</keyword>
<evidence type="ECO:0000256" key="6">
    <source>
        <dbReference type="ARBA" id="ARBA00022692"/>
    </source>
</evidence>
<dbReference type="InterPro" id="IPR001090">
    <property type="entry name" value="Ephrin_rcpt_lig-bd_dom"/>
</dbReference>
<dbReference type="Pfam" id="PF01049">
    <property type="entry name" value="CADH_Y-type_LIR"/>
    <property type="match status" value="1"/>
</dbReference>
<evidence type="ECO:0000256" key="23">
    <source>
        <dbReference type="SAM" id="MobiDB-lite"/>
    </source>
</evidence>
<protein>
    <recommendedName>
        <fullName evidence="3">receptor protein-tyrosine kinase</fullName>
        <ecNumber evidence="3">2.7.10.1</ecNumber>
    </recommendedName>
</protein>
<dbReference type="Pfam" id="PF00041">
    <property type="entry name" value="fn3"/>
    <property type="match status" value="2"/>
</dbReference>
<accession>Q4S7A6</accession>
<dbReference type="GO" id="GO:0007043">
    <property type="term" value="P:cell-cell junction assembly"/>
    <property type="evidence" value="ECO:0007669"/>
    <property type="project" value="TreeGrafter"/>
</dbReference>
<dbReference type="Pfam" id="PF25599">
    <property type="entry name" value="Ephrin_CRD"/>
    <property type="match status" value="1"/>
</dbReference>
<reference evidence="28" key="2">
    <citation type="submission" date="2004-02" db="EMBL/GenBank/DDBJ databases">
        <authorList>
            <consortium name="Genoscope"/>
            <consortium name="Whitehead Institute Centre for Genome Research"/>
        </authorList>
    </citation>
    <scope>NUCLEOTIDE SEQUENCE</scope>
</reference>
<dbReference type="Pfam" id="PF14575">
    <property type="entry name" value="EphA2_TM"/>
    <property type="match status" value="1"/>
</dbReference>